<evidence type="ECO:0000256" key="1">
    <source>
        <dbReference type="ARBA" id="ARBA00008853"/>
    </source>
</evidence>
<name>A0ABV6QUJ2_9ACTN</name>
<sequence length="307" mass="33695">MAIPGPQAGTVPAVFEKLEARFEGIRGDNHLERLWNGGRWLEGPVYSQAGRYLLFSDIPSDRILRWDETTYDVSVFRQPAGNTNGHTLDEQGRLISCEHGNRRVTRTNHNGSIQVLADSWEGKRLNSPNDVVVHPDGSIWFTDPAYGIDSDYEGFKGEIETDGCHVYRLDPASGDVTRVADDFDRPNGLAFSLDGTQLYITDTARAHIRRFDVKDGGLTSGELFAECGNGAFDGIRLDSQGRVWGAAADGVHVYHPDGTLLGKLLVPETVSNLTFGGAKRNRLFLTATTSVYSLHLTATGAPQPYDN</sequence>
<comment type="similarity">
    <text evidence="1">Belongs to the SMP-30/CGR1 family.</text>
</comment>
<dbReference type="Gene3D" id="2.120.10.30">
    <property type="entry name" value="TolB, C-terminal domain"/>
    <property type="match status" value="1"/>
</dbReference>
<protein>
    <submittedName>
        <fullName evidence="4">SMP-30/gluconolactonase/LRE family protein</fullName>
    </submittedName>
</protein>
<accession>A0ABV6QUJ2</accession>
<keyword evidence="2" id="KW-0378">Hydrolase</keyword>
<organism evidence="4 5">
    <name type="scientific">Kribbella deserti</name>
    <dbReference type="NCBI Taxonomy" id="1926257"/>
    <lineage>
        <taxon>Bacteria</taxon>
        <taxon>Bacillati</taxon>
        <taxon>Actinomycetota</taxon>
        <taxon>Actinomycetes</taxon>
        <taxon>Propionibacteriales</taxon>
        <taxon>Kribbellaceae</taxon>
        <taxon>Kribbella</taxon>
    </lineage>
</organism>
<dbReference type="PRINTS" id="PR01790">
    <property type="entry name" value="SMP30FAMILY"/>
</dbReference>
<evidence type="ECO:0000313" key="5">
    <source>
        <dbReference type="Proteomes" id="UP001589890"/>
    </source>
</evidence>
<dbReference type="PANTHER" id="PTHR47572">
    <property type="entry name" value="LIPOPROTEIN-RELATED"/>
    <property type="match status" value="1"/>
</dbReference>
<evidence type="ECO:0000259" key="3">
    <source>
        <dbReference type="Pfam" id="PF08450"/>
    </source>
</evidence>
<dbReference type="PANTHER" id="PTHR47572:SF4">
    <property type="entry name" value="LACTONASE DRP35"/>
    <property type="match status" value="1"/>
</dbReference>
<comment type="caution">
    <text evidence="4">The sequence shown here is derived from an EMBL/GenBank/DDBJ whole genome shotgun (WGS) entry which is preliminary data.</text>
</comment>
<dbReference type="SUPFAM" id="SSF63829">
    <property type="entry name" value="Calcium-dependent phosphotriesterase"/>
    <property type="match status" value="1"/>
</dbReference>
<dbReference type="EMBL" id="JBHLTC010000032">
    <property type="protein sequence ID" value="MFC0627377.1"/>
    <property type="molecule type" value="Genomic_DNA"/>
</dbReference>
<evidence type="ECO:0000313" key="4">
    <source>
        <dbReference type="EMBL" id="MFC0627377.1"/>
    </source>
</evidence>
<dbReference type="RefSeq" id="WP_380052000.1">
    <property type="nucleotide sequence ID" value="NZ_JBHLTC010000032.1"/>
</dbReference>
<dbReference type="InterPro" id="IPR013658">
    <property type="entry name" value="SGL"/>
</dbReference>
<dbReference type="Proteomes" id="UP001589890">
    <property type="component" value="Unassembled WGS sequence"/>
</dbReference>
<gene>
    <name evidence="4" type="ORF">ACFFGN_25100</name>
</gene>
<reference evidence="4 5" key="1">
    <citation type="submission" date="2024-09" db="EMBL/GenBank/DDBJ databases">
        <authorList>
            <person name="Sun Q."/>
            <person name="Mori K."/>
        </authorList>
    </citation>
    <scope>NUCLEOTIDE SEQUENCE [LARGE SCALE GENOMIC DNA]</scope>
    <source>
        <strain evidence="4 5">CGMCC 1.15906</strain>
    </source>
</reference>
<feature type="domain" description="SMP-30/Gluconolactonase/LRE-like region" evidence="3">
    <location>
        <begin position="42"/>
        <end position="288"/>
    </location>
</feature>
<dbReference type="InterPro" id="IPR005511">
    <property type="entry name" value="SMP-30"/>
</dbReference>
<keyword evidence="5" id="KW-1185">Reference proteome</keyword>
<proteinExistence type="inferred from homology"/>
<dbReference type="InterPro" id="IPR011042">
    <property type="entry name" value="6-blade_b-propeller_TolB-like"/>
</dbReference>
<dbReference type="Pfam" id="PF08450">
    <property type="entry name" value="SGL"/>
    <property type="match status" value="1"/>
</dbReference>
<dbReference type="InterPro" id="IPR051262">
    <property type="entry name" value="SMP-30/CGR1_Lactonase"/>
</dbReference>
<evidence type="ECO:0000256" key="2">
    <source>
        <dbReference type="ARBA" id="ARBA00022801"/>
    </source>
</evidence>